<keyword evidence="2" id="KW-0564">Palmitate</keyword>
<protein>
    <recommendedName>
        <fullName evidence="7">Small VCP/p97-interacting protein</fullName>
    </recommendedName>
</protein>
<feature type="region of interest" description="Disordered" evidence="4">
    <location>
        <begin position="31"/>
        <end position="70"/>
    </location>
</feature>
<dbReference type="GO" id="GO:1904240">
    <property type="term" value="P:negative regulation of VCP-NPL4-UFD1 AAA ATPase complex assembly"/>
    <property type="evidence" value="ECO:0007669"/>
    <property type="project" value="TreeGrafter"/>
</dbReference>
<dbReference type="GO" id="GO:0010508">
    <property type="term" value="P:positive regulation of autophagy"/>
    <property type="evidence" value="ECO:0007669"/>
    <property type="project" value="TreeGrafter"/>
</dbReference>
<evidence type="ECO:0000256" key="4">
    <source>
        <dbReference type="SAM" id="MobiDB-lite"/>
    </source>
</evidence>
<dbReference type="AlphaFoldDB" id="A0AAD9KMD9"/>
<dbReference type="Proteomes" id="UP001209878">
    <property type="component" value="Unassembled WGS sequence"/>
</dbReference>
<evidence type="ECO:0000256" key="2">
    <source>
        <dbReference type="ARBA" id="ARBA00023139"/>
    </source>
</evidence>
<evidence type="ECO:0000313" key="5">
    <source>
        <dbReference type="EMBL" id="KAK2173885.1"/>
    </source>
</evidence>
<accession>A0AAD9KMD9</accession>
<dbReference type="InterPro" id="IPR055366">
    <property type="entry name" value="SVIP_metazoa"/>
</dbReference>
<keyword evidence="3" id="KW-0449">Lipoprotein</keyword>
<comment type="caution">
    <text evidence="5">The sequence shown here is derived from an EMBL/GenBank/DDBJ whole genome shotgun (WGS) entry which is preliminary data.</text>
</comment>
<keyword evidence="1" id="KW-0519">Myristate</keyword>
<gene>
    <name evidence="5" type="ORF">NP493_843g01033</name>
</gene>
<feature type="compositionally biased region" description="Basic and acidic residues" evidence="4">
    <location>
        <begin position="31"/>
        <end position="63"/>
    </location>
</feature>
<keyword evidence="6" id="KW-1185">Reference proteome</keyword>
<evidence type="ECO:0000256" key="3">
    <source>
        <dbReference type="ARBA" id="ARBA00023288"/>
    </source>
</evidence>
<dbReference type="PANTHER" id="PTHR35269:SF1">
    <property type="entry name" value="SMALL VCP_P97-INTERACTING PROTEIN"/>
    <property type="match status" value="1"/>
</dbReference>
<reference evidence="5" key="1">
    <citation type="journal article" date="2023" name="Mol. Biol. Evol.">
        <title>Third-Generation Sequencing Reveals the Adaptive Role of the Epigenome in Three Deep-Sea Polychaetes.</title>
        <authorList>
            <person name="Perez M."/>
            <person name="Aroh O."/>
            <person name="Sun Y."/>
            <person name="Lan Y."/>
            <person name="Juniper S.K."/>
            <person name="Young C.R."/>
            <person name="Angers B."/>
            <person name="Qian P.Y."/>
        </authorList>
    </citation>
    <scope>NUCLEOTIDE SEQUENCE</scope>
    <source>
        <strain evidence="5">R07B-5</strain>
    </source>
</reference>
<dbReference type="EMBL" id="JAODUO010000845">
    <property type="protein sequence ID" value="KAK2173885.1"/>
    <property type="molecule type" value="Genomic_DNA"/>
</dbReference>
<evidence type="ECO:0008006" key="7">
    <source>
        <dbReference type="Google" id="ProtNLM"/>
    </source>
</evidence>
<proteinExistence type="predicted"/>
<dbReference type="GO" id="GO:0005789">
    <property type="term" value="C:endoplasmic reticulum membrane"/>
    <property type="evidence" value="ECO:0007669"/>
    <property type="project" value="TreeGrafter"/>
</dbReference>
<sequence length="70" mass="7871">MYIINLLCLHTQETRRAQQAAAAEQRIKALEGRGVKDPGALKRKQQKQEELEKKAAETPDDGKGLQWQVG</sequence>
<dbReference type="InterPro" id="IPR031632">
    <property type="entry name" value="SVIP"/>
</dbReference>
<name>A0AAD9KMD9_RIDPI</name>
<dbReference type="GO" id="GO:1904293">
    <property type="term" value="P:negative regulation of ERAD pathway"/>
    <property type="evidence" value="ECO:0007669"/>
    <property type="project" value="TreeGrafter"/>
</dbReference>
<organism evidence="5 6">
    <name type="scientific">Ridgeia piscesae</name>
    <name type="common">Tubeworm</name>
    <dbReference type="NCBI Taxonomy" id="27915"/>
    <lineage>
        <taxon>Eukaryota</taxon>
        <taxon>Metazoa</taxon>
        <taxon>Spiralia</taxon>
        <taxon>Lophotrochozoa</taxon>
        <taxon>Annelida</taxon>
        <taxon>Polychaeta</taxon>
        <taxon>Sedentaria</taxon>
        <taxon>Canalipalpata</taxon>
        <taxon>Sabellida</taxon>
        <taxon>Siboglinidae</taxon>
        <taxon>Ridgeia</taxon>
    </lineage>
</organism>
<evidence type="ECO:0000256" key="1">
    <source>
        <dbReference type="ARBA" id="ARBA00022707"/>
    </source>
</evidence>
<dbReference type="GO" id="GO:1904153">
    <property type="term" value="P:negative regulation of retrograde protein transport, ER to cytosol"/>
    <property type="evidence" value="ECO:0007669"/>
    <property type="project" value="TreeGrafter"/>
</dbReference>
<dbReference type="PANTHER" id="PTHR35269">
    <property type="entry name" value="SMALL VCP/P97-INTERACTING PROTEIN"/>
    <property type="match status" value="1"/>
</dbReference>
<evidence type="ECO:0000313" key="6">
    <source>
        <dbReference type="Proteomes" id="UP001209878"/>
    </source>
</evidence>
<dbReference type="Pfam" id="PF15811">
    <property type="entry name" value="SVIP"/>
    <property type="match status" value="1"/>
</dbReference>